<dbReference type="EMBL" id="AP023321">
    <property type="protein sequence ID" value="BCI59538.1"/>
    <property type="molecule type" value="Genomic_DNA"/>
</dbReference>
<dbReference type="Gene3D" id="3.40.1390.30">
    <property type="entry name" value="NIF3 (NGG1p interacting factor 3)-like"/>
    <property type="match status" value="2"/>
</dbReference>
<name>A0A7I8CYI7_9FIRM</name>
<evidence type="ECO:0000256" key="4">
    <source>
        <dbReference type="PIRNR" id="PIRNR037489"/>
    </source>
</evidence>
<reference evidence="7" key="1">
    <citation type="submission" date="2020-07" db="EMBL/GenBank/DDBJ databases">
        <title>Complete genome sequencing of Clostridia bacterium strain 12CBH8.</title>
        <authorList>
            <person name="Sakamoto M."/>
            <person name="Murakami T."/>
            <person name="Mori H."/>
        </authorList>
    </citation>
    <scope>NUCLEOTIDE SEQUENCE [LARGE SCALE GENOMIC DNA]</scope>
    <source>
        <strain evidence="7">12CBH8</strain>
    </source>
</reference>
<dbReference type="InterPro" id="IPR017221">
    <property type="entry name" value="DUF34/NIF3_bac"/>
</dbReference>
<dbReference type="Proteomes" id="UP000593890">
    <property type="component" value="Chromosome"/>
</dbReference>
<feature type="binding site" evidence="5">
    <location>
        <position position="65"/>
    </location>
    <ligand>
        <name>a divalent metal cation</name>
        <dbReference type="ChEBI" id="CHEBI:60240"/>
        <label>1</label>
    </ligand>
</feature>
<sequence length="363" mass="39799">MITVGQIYNYLDQIAPFDYQADWDNSGLQVGSYDDPVEKVLVALDVTPQIIQEAQDMGAQMIVSHHPVLFHAVKRLEKESIPYQLAKAGIVSVACHTNLDTAPGGVNHCLASRLGLVDLQPLNWDTSRNFYKMTVFCPSDHTEKVYRAMTQAGAGTLGNYSGCAFTTPGEGRFICEEGSRPYIGEEGKEATAKEDRLEMLVPPERIKAVRAAMLVNHPYEQPAYDIVETSSVRRNTSFGLVGKLTFDALSPQRFAYYVKEQLKAPGVRFVPGNRDVSKVAVLGGGGDSSLHDAIRSGADAFVTGECKHHVLLQAADAGITFIDAGHFFTENVVVPALTDKLKKQFPEVEFKASQLVSDPSQWM</sequence>
<evidence type="ECO:0000256" key="2">
    <source>
        <dbReference type="ARBA" id="ARBA00022112"/>
    </source>
</evidence>
<dbReference type="FunFam" id="3.40.1390.30:FF:000001">
    <property type="entry name" value="GTP cyclohydrolase 1 type 2"/>
    <property type="match status" value="1"/>
</dbReference>
<dbReference type="InterPro" id="IPR036069">
    <property type="entry name" value="DUF34/NIF3_sf"/>
</dbReference>
<evidence type="ECO:0000313" key="7">
    <source>
        <dbReference type="Proteomes" id="UP000593890"/>
    </source>
</evidence>
<evidence type="ECO:0000256" key="3">
    <source>
        <dbReference type="ARBA" id="ARBA00022723"/>
    </source>
</evidence>
<dbReference type="NCBIfam" id="TIGR00486">
    <property type="entry name" value="YbgI_SA1388"/>
    <property type="match status" value="1"/>
</dbReference>
<keyword evidence="7" id="KW-1185">Reference proteome</keyword>
<dbReference type="GO" id="GO:0046872">
    <property type="term" value="F:metal ion binding"/>
    <property type="evidence" value="ECO:0007669"/>
    <property type="project" value="UniProtKB-UniRule"/>
</dbReference>
<dbReference type="PANTHER" id="PTHR13799">
    <property type="entry name" value="NGG1 INTERACTING FACTOR 3"/>
    <property type="match status" value="1"/>
</dbReference>
<gene>
    <name evidence="6" type="ORF">C12CBH8_01770</name>
</gene>
<dbReference type="Pfam" id="PF01784">
    <property type="entry name" value="DUF34_NIF3"/>
    <property type="match status" value="1"/>
</dbReference>
<comment type="similarity">
    <text evidence="1 4">Belongs to the GTP cyclohydrolase I type 2/NIF3 family.</text>
</comment>
<protein>
    <recommendedName>
        <fullName evidence="2 4">GTP cyclohydrolase 1 type 2 homolog</fullName>
    </recommendedName>
</protein>
<feature type="binding site" evidence="5">
    <location>
        <position position="66"/>
    </location>
    <ligand>
        <name>a divalent metal cation</name>
        <dbReference type="ChEBI" id="CHEBI:60240"/>
        <label>1</label>
    </ligand>
</feature>
<dbReference type="SUPFAM" id="SSF102705">
    <property type="entry name" value="NIF3 (NGG1p interacting factor 3)-like"/>
    <property type="match status" value="1"/>
</dbReference>
<dbReference type="InterPro" id="IPR015867">
    <property type="entry name" value="N-reg_PII/ATP_PRibTrfase_C"/>
</dbReference>
<dbReference type="GO" id="GO:0016787">
    <property type="term" value="F:hydrolase activity"/>
    <property type="evidence" value="ECO:0007669"/>
    <property type="project" value="UniProtKB-KW"/>
</dbReference>
<keyword evidence="6" id="KW-0378">Hydrolase</keyword>
<dbReference type="Gene3D" id="3.30.70.120">
    <property type="match status" value="1"/>
</dbReference>
<dbReference type="GO" id="GO:0005737">
    <property type="term" value="C:cytoplasm"/>
    <property type="evidence" value="ECO:0007669"/>
    <property type="project" value="TreeGrafter"/>
</dbReference>
<dbReference type="KEGG" id="sman:C12CBH8_01770"/>
<proteinExistence type="inferred from homology"/>
<evidence type="ECO:0000256" key="5">
    <source>
        <dbReference type="PIRSR" id="PIRSR602678-1"/>
    </source>
</evidence>
<organism evidence="6 7">
    <name type="scientific">Solibaculum mannosilyticum</name>
    <dbReference type="NCBI Taxonomy" id="2780922"/>
    <lineage>
        <taxon>Bacteria</taxon>
        <taxon>Bacillati</taxon>
        <taxon>Bacillota</taxon>
        <taxon>Clostridia</taxon>
        <taxon>Eubacteriales</taxon>
        <taxon>Oscillospiraceae</taxon>
        <taxon>Solibaculum</taxon>
    </lineage>
</organism>
<dbReference type="PIRSF" id="PIRSF037489">
    <property type="entry name" value="UCP037489_NIF3_YqfO"/>
    <property type="match status" value="1"/>
</dbReference>
<feature type="binding site" evidence="5">
    <location>
        <position position="326"/>
    </location>
    <ligand>
        <name>a divalent metal cation</name>
        <dbReference type="ChEBI" id="CHEBI:60240"/>
        <label>1</label>
    </ligand>
</feature>
<feature type="binding site" evidence="5">
    <location>
        <position position="100"/>
    </location>
    <ligand>
        <name>a divalent metal cation</name>
        <dbReference type="ChEBI" id="CHEBI:60240"/>
        <label>1</label>
    </ligand>
</feature>
<accession>A0A7I8CYI7</accession>
<evidence type="ECO:0000256" key="1">
    <source>
        <dbReference type="ARBA" id="ARBA00006964"/>
    </source>
</evidence>
<keyword evidence="3 4" id="KW-0479">Metal-binding</keyword>
<dbReference type="AlphaFoldDB" id="A0A7I8CYI7"/>
<evidence type="ECO:0000313" key="6">
    <source>
        <dbReference type="EMBL" id="BCI59538.1"/>
    </source>
</evidence>
<feature type="binding site" evidence="5">
    <location>
        <position position="330"/>
    </location>
    <ligand>
        <name>a divalent metal cation</name>
        <dbReference type="ChEBI" id="CHEBI:60240"/>
        <label>1</label>
    </ligand>
</feature>
<dbReference type="InterPro" id="IPR002678">
    <property type="entry name" value="DUF34/NIF3"/>
</dbReference>
<dbReference type="PANTHER" id="PTHR13799:SF14">
    <property type="entry name" value="GTP CYCLOHYDROLASE 1 TYPE 2 HOMOLOG"/>
    <property type="match status" value="1"/>
</dbReference>